<comment type="caution">
    <text evidence="2">The sequence shown here is derived from an EMBL/GenBank/DDBJ whole genome shotgun (WGS) entry which is preliminary data.</text>
</comment>
<reference evidence="2 3" key="1">
    <citation type="submission" date="2023-05" db="EMBL/GenBank/DDBJ databases">
        <title>B98-5 Cell Line De Novo Hybrid Assembly: An Optical Mapping Approach.</title>
        <authorList>
            <person name="Kananen K."/>
            <person name="Auerbach J.A."/>
            <person name="Kautto E."/>
            <person name="Blachly J.S."/>
        </authorList>
    </citation>
    <scope>NUCLEOTIDE SEQUENCE [LARGE SCALE GENOMIC DNA]</scope>
    <source>
        <strain evidence="2">B95-8</strain>
        <tissue evidence="2">Cell line</tissue>
    </source>
</reference>
<keyword evidence="3" id="KW-1185">Reference proteome</keyword>
<evidence type="ECO:0000313" key="2">
    <source>
        <dbReference type="EMBL" id="KAK2089949.1"/>
    </source>
</evidence>
<feature type="region of interest" description="Disordered" evidence="1">
    <location>
        <begin position="1"/>
        <end position="33"/>
    </location>
</feature>
<feature type="region of interest" description="Disordered" evidence="1">
    <location>
        <begin position="268"/>
        <end position="302"/>
    </location>
</feature>
<name>A0ABQ9TZK2_SAGOE</name>
<dbReference type="EMBL" id="JASSZA010000018">
    <property type="protein sequence ID" value="KAK2089949.1"/>
    <property type="molecule type" value="Genomic_DNA"/>
</dbReference>
<dbReference type="Proteomes" id="UP001266305">
    <property type="component" value="Unassembled WGS sequence"/>
</dbReference>
<proteinExistence type="predicted"/>
<evidence type="ECO:0000256" key="1">
    <source>
        <dbReference type="SAM" id="MobiDB-lite"/>
    </source>
</evidence>
<evidence type="ECO:0000313" key="3">
    <source>
        <dbReference type="Proteomes" id="UP001266305"/>
    </source>
</evidence>
<feature type="compositionally biased region" description="Low complexity" evidence="1">
    <location>
        <begin position="283"/>
        <end position="292"/>
    </location>
</feature>
<organism evidence="2 3">
    <name type="scientific">Saguinus oedipus</name>
    <name type="common">Cotton-top tamarin</name>
    <name type="synonym">Oedipomidas oedipus</name>
    <dbReference type="NCBI Taxonomy" id="9490"/>
    <lineage>
        <taxon>Eukaryota</taxon>
        <taxon>Metazoa</taxon>
        <taxon>Chordata</taxon>
        <taxon>Craniata</taxon>
        <taxon>Vertebrata</taxon>
        <taxon>Euteleostomi</taxon>
        <taxon>Mammalia</taxon>
        <taxon>Eutheria</taxon>
        <taxon>Euarchontoglires</taxon>
        <taxon>Primates</taxon>
        <taxon>Haplorrhini</taxon>
        <taxon>Platyrrhini</taxon>
        <taxon>Cebidae</taxon>
        <taxon>Callitrichinae</taxon>
        <taxon>Saguinus</taxon>
    </lineage>
</organism>
<feature type="region of interest" description="Disordered" evidence="1">
    <location>
        <begin position="54"/>
        <end position="252"/>
    </location>
</feature>
<feature type="compositionally biased region" description="Polar residues" evidence="1">
    <location>
        <begin position="231"/>
        <end position="243"/>
    </location>
</feature>
<sequence>MQSHPTGRGRDPAGSDSGCVLAGDLVSPTGGGLSAATEITASALGTGTTALGLENFTLSPSPGHLRGTLAAGQAWTPGPPPRRGGSSVVGYDRNNTGKGVEQEAPSTVPGLGMDQGSQANSSQGSTSQASPSQASNSQGSPSQGSISQASPSQANPSQGSTSQGSTSQGSTSQANPSQGSTSQGSTSQEIPGHRNTVGVIGTTSSPKAPGSTHGFPPGATDGPLALPEQLLGNSTMEPSSWPSPTKDPTGHIMWHATRPTWKTLLNPTWLENKNSGPSGSADLPLTPTLTPLKSPACGEFLQ</sequence>
<accession>A0ABQ9TZK2</accession>
<feature type="compositionally biased region" description="Polar residues" evidence="1">
    <location>
        <begin position="268"/>
        <end position="278"/>
    </location>
</feature>
<gene>
    <name evidence="2" type="ORF">P7K49_032615</name>
</gene>
<protein>
    <submittedName>
        <fullName evidence="2">Uncharacterized protein</fullName>
    </submittedName>
</protein>
<feature type="compositionally biased region" description="Low complexity" evidence="1">
    <location>
        <begin position="115"/>
        <end position="188"/>
    </location>
</feature>